<dbReference type="KEGG" id="cqi:110701477"/>
<dbReference type="SMART" id="SM00432">
    <property type="entry name" value="MADS"/>
    <property type="match status" value="1"/>
</dbReference>
<dbReference type="InterPro" id="IPR036879">
    <property type="entry name" value="TF_MADSbox_sf"/>
</dbReference>
<dbReference type="OMA" id="NMPENWW"/>
<reference evidence="7" key="2">
    <citation type="submission" date="2021-03" db="UniProtKB">
        <authorList>
            <consortium name="EnsemblPlants"/>
        </authorList>
    </citation>
    <scope>IDENTIFICATION</scope>
</reference>
<dbReference type="PANTHER" id="PTHR11945">
    <property type="entry name" value="MADS BOX PROTEIN"/>
    <property type="match status" value="1"/>
</dbReference>
<evidence type="ECO:0000256" key="1">
    <source>
        <dbReference type="ARBA" id="ARBA00004123"/>
    </source>
</evidence>
<dbReference type="FunFam" id="3.40.1810.10:FF:000006">
    <property type="entry name" value="Agamous-like MADS-box protein AGL62"/>
    <property type="match status" value="1"/>
</dbReference>
<keyword evidence="4" id="KW-0804">Transcription</keyword>
<dbReference type="Gramene" id="AUR62006911-RA">
    <property type="protein sequence ID" value="AUR62006911-RA:cds"/>
    <property type="gene ID" value="AUR62006911"/>
</dbReference>
<dbReference type="SUPFAM" id="SSF55455">
    <property type="entry name" value="SRF-like"/>
    <property type="match status" value="1"/>
</dbReference>
<evidence type="ECO:0000313" key="8">
    <source>
        <dbReference type="Proteomes" id="UP000596660"/>
    </source>
</evidence>
<feature type="domain" description="MADS-box" evidence="6">
    <location>
        <begin position="33"/>
        <end position="93"/>
    </location>
</feature>
<dbReference type="GO" id="GO:0046983">
    <property type="term" value="F:protein dimerization activity"/>
    <property type="evidence" value="ECO:0007669"/>
    <property type="project" value="InterPro"/>
</dbReference>
<dbReference type="OrthoDB" id="1898716at2759"/>
<evidence type="ECO:0000256" key="4">
    <source>
        <dbReference type="ARBA" id="ARBA00023163"/>
    </source>
</evidence>
<keyword evidence="3" id="KW-0238">DNA-binding</keyword>
<evidence type="ECO:0000256" key="5">
    <source>
        <dbReference type="ARBA" id="ARBA00023242"/>
    </source>
</evidence>
<gene>
    <name evidence="7" type="primary">LOC110701477</name>
</gene>
<dbReference type="Pfam" id="PF00319">
    <property type="entry name" value="SRF-TF"/>
    <property type="match status" value="1"/>
</dbReference>
<dbReference type="CDD" id="cd00265">
    <property type="entry name" value="MADS_MEF2_like"/>
    <property type="match status" value="1"/>
</dbReference>
<dbReference type="AlphaFoldDB" id="A0A803L4X2"/>
<dbReference type="RefSeq" id="XP_021734818.1">
    <property type="nucleotide sequence ID" value="XM_021879126.1"/>
</dbReference>
<accession>A0A803L4X2</accession>
<sequence>MEEYLDDLRMEDQTLNFPEDFIIEPIVMNKKKAGKQKIEMKRIINKTSRQVTFTKRRGGLFKKASELSSLCGSEVAIITFSEAGKLFSFGHPNADAVVSRYINYTRGVENNNIINGGNGNEFGTSVLSEQYKRVLSNIEVEKKRSDHVIGSSSLSSNGSSPRGDNSEFGFWWDKPIDNLGLLELEQLKGSLEGLRDQVSSRVNSINNNNNYYCSSNSTNR</sequence>
<proteinExistence type="predicted"/>
<comment type="subcellular location">
    <subcellularLocation>
        <location evidence="1">Nucleus</location>
    </subcellularLocation>
</comment>
<organism evidence="7 8">
    <name type="scientific">Chenopodium quinoa</name>
    <name type="common">Quinoa</name>
    <dbReference type="NCBI Taxonomy" id="63459"/>
    <lineage>
        <taxon>Eukaryota</taxon>
        <taxon>Viridiplantae</taxon>
        <taxon>Streptophyta</taxon>
        <taxon>Embryophyta</taxon>
        <taxon>Tracheophyta</taxon>
        <taxon>Spermatophyta</taxon>
        <taxon>Magnoliopsida</taxon>
        <taxon>eudicotyledons</taxon>
        <taxon>Gunneridae</taxon>
        <taxon>Pentapetalae</taxon>
        <taxon>Caryophyllales</taxon>
        <taxon>Chenopodiaceae</taxon>
        <taxon>Chenopodioideae</taxon>
        <taxon>Atripliceae</taxon>
        <taxon>Chenopodium</taxon>
    </lineage>
</organism>
<keyword evidence="8" id="KW-1185">Reference proteome</keyword>
<dbReference type="InterPro" id="IPR002100">
    <property type="entry name" value="TF_MADSbox"/>
</dbReference>
<keyword evidence="2" id="KW-0805">Transcription regulation</keyword>
<evidence type="ECO:0000259" key="6">
    <source>
        <dbReference type="PROSITE" id="PS50066"/>
    </source>
</evidence>
<reference evidence="7" key="1">
    <citation type="journal article" date="2017" name="Nature">
        <title>The genome of Chenopodium quinoa.</title>
        <authorList>
            <person name="Jarvis D.E."/>
            <person name="Ho Y.S."/>
            <person name="Lightfoot D.J."/>
            <person name="Schmoeckel S.M."/>
            <person name="Li B."/>
            <person name="Borm T.J.A."/>
            <person name="Ohyanagi H."/>
            <person name="Mineta K."/>
            <person name="Michell C.T."/>
            <person name="Saber N."/>
            <person name="Kharbatia N.M."/>
            <person name="Rupper R.R."/>
            <person name="Sharp A.R."/>
            <person name="Dally N."/>
            <person name="Boughton B.A."/>
            <person name="Woo Y.H."/>
            <person name="Gao G."/>
            <person name="Schijlen E.G.W.M."/>
            <person name="Guo X."/>
            <person name="Momin A.A."/>
            <person name="Negrao S."/>
            <person name="Al-Babili S."/>
            <person name="Gehring C."/>
            <person name="Roessner U."/>
            <person name="Jung C."/>
            <person name="Murphy K."/>
            <person name="Arold S.T."/>
            <person name="Gojobori T."/>
            <person name="van der Linden C.G."/>
            <person name="van Loo E.N."/>
            <person name="Jellen E.N."/>
            <person name="Maughan P.J."/>
            <person name="Tester M."/>
        </authorList>
    </citation>
    <scope>NUCLEOTIDE SEQUENCE [LARGE SCALE GENOMIC DNA]</scope>
    <source>
        <strain evidence="7">cv. PI 614886</strain>
    </source>
</reference>
<dbReference type="GO" id="GO:0000978">
    <property type="term" value="F:RNA polymerase II cis-regulatory region sequence-specific DNA binding"/>
    <property type="evidence" value="ECO:0007669"/>
    <property type="project" value="TreeGrafter"/>
</dbReference>
<dbReference type="GO" id="GO:0045944">
    <property type="term" value="P:positive regulation of transcription by RNA polymerase II"/>
    <property type="evidence" value="ECO:0007669"/>
    <property type="project" value="InterPro"/>
</dbReference>
<dbReference type="GeneID" id="110701477"/>
<evidence type="ECO:0000256" key="3">
    <source>
        <dbReference type="ARBA" id="ARBA00023125"/>
    </source>
</evidence>
<dbReference type="PRINTS" id="PR00404">
    <property type="entry name" value="MADSDOMAIN"/>
</dbReference>
<dbReference type="GO" id="GO:0005634">
    <property type="term" value="C:nucleus"/>
    <property type="evidence" value="ECO:0007669"/>
    <property type="project" value="UniProtKB-SubCell"/>
</dbReference>
<dbReference type="Gene3D" id="3.40.1810.10">
    <property type="entry name" value="Transcription factor, MADS-box"/>
    <property type="match status" value="1"/>
</dbReference>
<keyword evidence="5" id="KW-0539">Nucleus</keyword>
<protein>
    <recommendedName>
        <fullName evidence="6">MADS-box domain-containing protein</fullName>
    </recommendedName>
</protein>
<evidence type="ECO:0000256" key="2">
    <source>
        <dbReference type="ARBA" id="ARBA00023015"/>
    </source>
</evidence>
<name>A0A803L4X2_CHEQI</name>
<dbReference type="PROSITE" id="PS50066">
    <property type="entry name" value="MADS_BOX_2"/>
    <property type="match status" value="1"/>
</dbReference>
<dbReference type="EnsemblPlants" id="AUR62006911-RA">
    <property type="protein sequence ID" value="AUR62006911-RA:cds"/>
    <property type="gene ID" value="AUR62006911"/>
</dbReference>
<dbReference type="InterPro" id="IPR033896">
    <property type="entry name" value="MEF2-like_N"/>
</dbReference>
<dbReference type="Proteomes" id="UP000596660">
    <property type="component" value="Unplaced"/>
</dbReference>
<dbReference type="GO" id="GO:0000981">
    <property type="term" value="F:DNA-binding transcription factor activity, RNA polymerase II-specific"/>
    <property type="evidence" value="ECO:0007669"/>
    <property type="project" value="TreeGrafter"/>
</dbReference>
<dbReference type="PANTHER" id="PTHR11945:SF629">
    <property type="entry name" value="OS02G0164450 PROTEIN"/>
    <property type="match status" value="1"/>
</dbReference>
<evidence type="ECO:0000313" key="7">
    <source>
        <dbReference type="EnsemblPlants" id="AUR62006911-RA:cds"/>
    </source>
</evidence>